<evidence type="ECO:0000313" key="7">
    <source>
        <dbReference type="EMBL" id="MFD1341970.1"/>
    </source>
</evidence>
<dbReference type="Gene3D" id="2.40.160.50">
    <property type="entry name" value="membrane protein fhac: a member of the omp85/tpsb transporter family"/>
    <property type="match status" value="1"/>
</dbReference>
<evidence type="ECO:0000259" key="6">
    <source>
        <dbReference type="Pfam" id="PF01103"/>
    </source>
</evidence>
<keyword evidence="5" id="KW-0732">Signal</keyword>
<dbReference type="EMBL" id="JBHTMU010000007">
    <property type="protein sequence ID" value="MFD1341970.1"/>
    <property type="molecule type" value="Genomic_DNA"/>
</dbReference>
<accession>A0ABW3ZG38</accession>
<name>A0ABW3ZG38_9RHOB</name>
<keyword evidence="3" id="KW-0812">Transmembrane</keyword>
<reference evidence="8" key="1">
    <citation type="journal article" date="2019" name="Int. J. Syst. Evol. Microbiol.">
        <title>The Global Catalogue of Microorganisms (GCM) 10K type strain sequencing project: providing services to taxonomists for standard genome sequencing and annotation.</title>
        <authorList>
            <consortium name="The Broad Institute Genomics Platform"/>
            <consortium name="The Broad Institute Genome Sequencing Center for Infectious Disease"/>
            <person name="Wu L."/>
            <person name="Ma J."/>
        </authorList>
    </citation>
    <scope>NUCLEOTIDE SEQUENCE [LARGE SCALE GENOMIC DNA]</scope>
    <source>
        <strain evidence="8">CCUG 62953</strain>
    </source>
</reference>
<keyword evidence="2" id="KW-1134">Transmembrane beta strand</keyword>
<sequence length="607" mass="64948">MIGNRVCALAAALTCGVLAAQSAWAFDGVSYAVRGPNGDESERLEGLVRSASQLQVAEDEDRTDPQELIAAALADYSNILNALYAEGYYGPVISIQADGREISDIQLLNVPQDFGRVWVRVQTGPQFTFSRTDITPRARGTELPDEFAPGEIARASIVGDAVDASIDAWRERGHAKAAVASEDVRAQHERETLSVDIGLAPGPVVTFGDLILTSESAVRASAIRRIAGFPAGQRFDPVDAARVADRLRRTGAFSSVTLTEGDLRQPGNVMDMTLQTADQKPRRIGFGAEVSTLDGAAVSAFWLHRNFFGGAERLRFDAEVSNIGSSESGMDYLVSGRLEIPAIYGADTDGYVQGRILREDEPTYLSERVELGVGATRIISETLEAEVGVTFIRSRTVDDLGERDFTLLAFPAQLTFDTRDNELNPKQGVYVTASTTPFLGLADSASGARLNGDARLYWGFGDNDPNVLAARLQLGAVVGSELDETPPDFLFYSGGGGTVRGQPYQSLFVTLDDGTEIGGRGFLGLSTEFRREVTRSIGAVAFYDAGYISPDPGFGGTDNAEGEWHSGAGIGLRYNTGIGPIRFDVATPTSGETGDGIQFYIGIGQAF</sequence>
<evidence type="ECO:0000256" key="2">
    <source>
        <dbReference type="ARBA" id="ARBA00022452"/>
    </source>
</evidence>
<dbReference type="PANTHER" id="PTHR12815:SF18">
    <property type="entry name" value="SORTING AND ASSEMBLY MACHINERY COMPONENT 50 HOMOLOG"/>
    <property type="match status" value="1"/>
</dbReference>
<dbReference type="Proteomes" id="UP001597135">
    <property type="component" value="Unassembled WGS sequence"/>
</dbReference>
<protein>
    <submittedName>
        <fullName evidence="7">Autotransporter assembly complex family protein</fullName>
    </submittedName>
</protein>
<comment type="subcellular location">
    <subcellularLocation>
        <location evidence="1">Membrane</location>
    </subcellularLocation>
</comment>
<proteinExistence type="predicted"/>
<keyword evidence="4" id="KW-0472">Membrane</keyword>
<organism evidence="7 8">
    <name type="scientific">Litorisediminicola beolgyonensis</name>
    <dbReference type="NCBI Taxonomy" id="1173614"/>
    <lineage>
        <taxon>Bacteria</taxon>
        <taxon>Pseudomonadati</taxon>
        <taxon>Pseudomonadota</taxon>
        <taxon>Alphaproteobacteria</taxon>
        <taxon>Rhodobacterales</taxon>
        <taxon>Paracoccaceae</taxon>
        <taxon>Litorisediminicola</taxon>
    </lineage>
</organism>
<evidence type="ECO:0000256" key="3">
    <source>
        <dbReference type="ARBA" id="ARBA00022692"/>
    </source>
</evidence>
<keyword evidence="8" id="KW-1185">Reference proteome</keyword>
<comment type="caution">
    <text evidence="7">The sequence shown here is derived from an EMBL/GenBank/DDBJ whole genome shotgun (WGS) entry which is preliminary data.</text>
</comment>
<dbReference type="InterPro" id="IPR039910">
    <property type="entry name" value="D15-like"/>
</dbReference>
<feature type="domain" description="Bacterial surface antigen (D15)" evidence="6">
    <location>
        <begin position="306"/>
        <end position="607"/>
    </location>
</feature>
<dbReference type="InterPro" id="IPR000184">
    <property type="entry name" value="Bac_surfAg_D15"/>
</dbReference>
<evidence type="ECO:0000256" key="4">
    <source>
        <dbReference type="ARBA" id="ARBA00023136"/>
    </source>
</evidence>
<evidence type="ECO:0000256" key="1">
    <source>
        <dbReference type="ARBA" id="ARBA00004370"/>
    </source>
</evidence>
<evidence type="ECO:0000256" key="5">
    <source>
        <dbReference type="SAM" id="SignalP"/>
    </source>
</evidence>
<dbReference type="PANTHER" id="PTHR12815">
    <property type="entry name" value="SORTING AND ASSEMBLY MACHINERY SAMM50 PROTEIN FAMILY MEMBER"/>
    <property type="match status" value="1"/>
</dbReference>
<dbReference type="Pfam" id="PF01103">
    <property type="entry name" value="Omp85"/>
    <property type="match status" value="1"/>
</dbReference>
<feature type="chain" id="PRO_5046715202" evidence="5">
    <location>
        <begin position="26"/>
        <end position="607"/>
    </location>
</feature>
<feature type="signal peptide" evidence="5">
    <location>
        <begin position="1"/>
        <end position="25"/>
    </location>
</feature>
<evidence type="ECO:0000313" key="8">
    <source>
        <dbReference type="Proteomes" id="UP001597135"/>
    </source>
</evidence>
<gene>
    <name evidence="7" type="ORF">ACFQ4E_06035</name>
</gene>